<name>A0ABD0SRR7_LOXSC</name>
<accession>A0ABD0SRR7</accession>
<feature type="compositionally biased region" description="Basic and acidic residues" evidence="1">
    <location>
        <begin position="137"/>
        <end position="165"/>
    </location>
</feature>
<dbReference type="EMBL" id="JBEDNZ010000016">
    <property type="protein sequence ID" value="KAL0822534.1"/>
    <property type="molecule type" value="Genomic_DNA"/>
</dbReference>
<proteinExistence type="predicted"/>
<protein>
    <submittedName>
        <fullName evidence="2">Uncharacterized protein</fullName>
    </submittedName>
</protein>
<organism evidence="2 3">
    <name type="scientific">Loxostege sticticalis</name>
    <name type="common">Beet webworm moth</name>
    <dbReference type="NCBI Taxonomy" id="481309"/>
    <lineage>
        <taxon>Eukaryota</taxon>
        <taxon>Metazoa</taxon>
        <taxon>Ecdysozoa</taxon>
        <taxon>Arthropoda</taxon>
        <taxon>Hexapoda</taxon>
        <taxon>Insecta</taxon>
        <taxon>Pterygota</taxon>
        <taxon>Neoptera</taxon>
        <taxon>Endopterygota</taxon>
        <taxon>Lepidoptera</taxon>
        <taxon>Glossata</taxon>
        <taxon>Ditrysia</taxon>
        <taxon>Pyraloidea</taxon>
        <taxon>Crambidae</taxon>
        <taxon>Pyraustinae</taxon>
        <taxon>Loxostege</taxon>
    </lineage>
</organism>
<reference evidence="2 3" key="1">
    <citation type="submission" date="2024-06" db="EMBL/GenBank/DDBJ databases">
        <title>A chromosome-level genome assembly of beet webworm, Loxostege sticticalis.</title>
        <authorList>
            <person name="Zhang Y."/>
        </authorList>
    </citation>
    <scope>NUCLEOTIDE SEQUENCE [LARGE SCALE GENOMIC DNA]</scope>
    <source>
        <strain evidence="2">AQ028</strain>
        <tissue evidence="2">Male pupae</tissue>
    </source>
</reference>
<feature type="compositionally biased region" description="Low complexity" evidence="1">
    <location>
        <begin position="65"/>
        <end position="74"/>
    </location>
</feature>
<comment type="caution">
    <text evidence="2">The sequence shown here is derived from an EMBL/GenBank/DDBJ whole genome shotgun (WGS) entry which is preliminary data.</text>
</comment>
<sequence length="223" mass="24341">MGCTSSAPNMATTNQNATEKILEFSDDEGGPTKKNGNEISTSEENGKNEIKVLPCDTLADPIQLDSNNKSNIDSSDMKMDKDIPTTTADVLETETKAKEKDEDLQIKEKMSLEDVVEKVVELYVADALAKSTPDVTKPADKIDVSVENTKEENTNEDRISVKIDECETEPSEEKEEPLEEALSPSQSTSSRATRWEALADIAAELPPSLTVDPLTGQIYALSK</sequence>
<feature type="compositionally biased region" description="Acidic residues" evidence="1">
    <location>
        <begin position="166"/>
        <end position="179"/>
    </location>
</feature>
<evidence type="ECO:0000256" key="1">
    <source>
        <dbReference type="SAM" id="MobiDB-lite"/>
    </source>
</evidence>
<feature type="region of interest" description="Disordered" evidence="1">
    <location>
        <begin position="1"/>
        <end position="83"/>
    </location>
</feature>
<dbReference type="Proteomes" id="UP001549921">
    <property type="component" value="Unassembled WGS sequence"/>
</dbReference>
<dbReference type="AlphaFoldDB" id="A0ABD0SRR7"/>
<feature type="region of interest" description="Disordered" evidence="1">
    <location>
        <begin position="132"/>
        <end position="192"/>
    </location>
</feature>
<evidence type="ECO:0000313" key="3">
    <source>
        <dbReference type="Proteomes" id="UP001549921"/>
    </source>
</evidence>
<feature type="compositionally biased region" description="Polar residues" evidence="1">
    <location>
        <begin position="1"/>
        <end position="18"/>
    </location>
</feature>
<gene>
    <name evidence="2" type="ORF">ABMA28_004581</name>
</gene>
<evidence type="ECO:0000313" key="2">
    <source>
        <dbReference type="EMBL" id="KAL0822534.1"/>
    </source>
</evidence>